<proteinExistence type="predicted"/>
<evidence type="ECO:0000313" key="1">
    <source>
        <dbReference type="EMBL" id="KRG38559.1"/>
    </source>
</evidence>
<organism evidence="1 2">
    <name type="scientific">Stenotrophomonas pictorum JCM 9942</name>
    <dbReference type="NCBI Taxonomy" id="1236960"/>
    <lineage>
        <taxon>Bacteria</taxon>
        <taxon>Pseudomonadati</taxon>
        <taxon>Pseudomonadota</taxon>
        <taxon>Gammaproteobacteria</taxon>
        <taxon>Lysobacterales</taxon>
        <taxon>Lysobacteraceae</taxon>
        <taxon>Stenotrophomonas</taxon>
    </lineage>
</organism>
<gene>
    <name evidence="1" type="ORF">ARC78_15610</name>
</gene>
<keyword evidence="2" id="KW-1185">Reference proteome</keyword>
<dbReference type="Proteomes" id="UP000050836">
    <property type="component" value="Unassembled WGS sequence"/>
</dbReference>
<accession>A0A0R0A044</accession>
<comment type="caution">
    <text evidence="1">The sequence shown here is derived from an EMBL/GenBank/DDBJ whole genome shotgun (WGS) entry which is preliminary data.</text>
</comment>
<sequence>MNHLLIHASATIRAMATNPYTHQTRAQLYTAAQNRAAKLLDSPHSDTGHLLLALAAQLHTARMATRSPGGELKGAGTLLDAYADRLELLQRNARHEVLHDAADAVLGNRAERWLRPGYYEGSPYQRGIESDAGLREVLGELELLRKR</sequence>
<evidence type="ECO:0000313" key="2">
    <source>
        <dbReference type="Proteomes" id="UP000050836"/>
    </source>
</evidence>
<dbReference type="AlphaFoldDB" id="A0A0R0A044"/>
<protein>
    <submittedName>
        <fullName evidence="1">Uncharacterized protein</fullName>
    </submittedName>
</protein>
<dbReference type="RefSeq" id="WP_057506561.1">
    <property type="nucleotide sequence ID" value="NZ_LLXS01000055.1"/>
</dbReference>
<dbReference type="EMBL" id="LLXS01000055">
    <property type="protein sequence ID" value="KRG38559.1"/>
    <property type="molecule type" value="Genomic_DNA"/>
</dbReference>
<reference evidence="1 2" key="1">
    <citation type="submission" date="2015-10" db="EMBL/GenBank/DDBJ databases">
        <title>Genome sequencing and analysis of members of genus Stenotrophomonas.</title>
        <authorList>
            <person name="Patil P.P."/>
            <person name="Midha S."/>
            <person name="Patil P.B."/>
        </authorList>
    </citation>
    <scope>NUCLEOTIDE SEQUENCE [LARGE SCALE GENOMIC DNA]</scope>
    <source>
        <strain evidence="1 2">JCM 9942</strain>
    </source>
</reference>
<name>A0A0R0A044_9GAMM</name>